<dbReference type="Gene3D" id="3.40.50.300">
    <property type="entry name" value="P-loop containing nucleotide triphosphate hydrolases"/>
    <property type="match status" value="1"/>
</dbReference>
<evidence type="ECO:0000313" key="2">
    <source>
        <dbReference type="Proteomes" id="UP001147830"/>
    </source>
</evidence>
<reference evidence="1" key="2">
    <citation type="submission" date="2022-08" db="EMBL/GenBank/DDBJ databases">
        <authorList>
            <person name="Dong C."/>
        </authorList>
    </citation>
    <scope>NUCLEOTIDE SEQUENCE</scope>
    <source>
        <strain evidence="1">59MF3M-4</strain>
    </source>
</reference>
<dbReference type="InterPro" id="IPR004596">
    <property type="entry name" value="Cell_div_suppressor_SulA"/>
</dbReference>
<dbReference type="EMBL" id="JAOANI010000014">
    <property type="protein sequence ID" value="MCT7358713.1"/>
    <property type="molecule type" value="Genomic_DNA"/>
</dbReference>
<accession>A0A9X3AS96</accession>
<organism evidence="1 2">
    <name type="scientific">Thalassolituus pacificus</name>
    <dbReference type="NCBI Taxonomy" id="2975440"/>
    <lineage>
        <taxon>Bacteria</taxon>
        <taxon>Pseudomonadati</taxon>
        <taxon>Pseudomonadota</taxon>
        <taxon>Gammaproteobacteria</taxon>
        <taxon>Oceanospirillales</taxon>
        <taxon>Oceanospirillaceae</taxon>
        <taxon>Thalassolituus</taxon>
    </lineage>
</organism>
<gene>
    <name evidence="1" type="ORF">NYR02_06750</name>
</gene>
<dbReference type="AlphaFoldDB" id="A0A9X3AS96"/>
<reference evidence="1" key="1">
    <citation type="journal article" date="2022" name="Front. Microbiol.">
        <title>Genome-based taxonomic rearrangement of Oceanobacter-related bacteria including the description of Thalassolituus hydrocarbonoclasticus sp. nov. and Thalassolituus pacificus sp. nov. and emended description of the genus Thalassolituus.</title>
        <authorList>
            <person name="Dong C."/>
            <person name="Wei L."/>
            <person name="Wang J."/>
            <person name="Lai Q."/>
            <person name="Huang Z."/>
            <person name="Shao Z."/>
        </authorList>
    </citation>
    <scope>NUCLEOTIDE SEQUENCE</scope>
    <source>
        <strain evidence="1">59MF3M-4</strain>
    </source>
</reference>
<dbReference type="GO" id="GO:0009432">
    <property type="term" value="P:SOS response"/>
    <property type="evidence" value="ECO:0007669"/>
    <property type="project" value="InterPro"/>
</dbReference>
<dbReference type="RefSeq" id="WP_260975600.1">
    <property type="nucleotide sequence ID" value="NZ_JAOANI010000014.1"/>
</dbReference>
<name>A0A9X3AS96_9GAMM</name>
<proteinExistence type="predicted"/>
<dbReference type="Pfam" id="PF03846">
    <property type="entry name" value="SulA"/>
    <property type="match status" value="1"/>
</dbReference>
<dbReference type="SUPFAM" id="SSF52540">
    <property type="entry name" value="P-loop containing nucleoside triphosphate hydrolases"/>
    <property type="match status" value="1"/>
</dbReference>
<comment type="caution">
    <text evidence="1">The sequence shown here is derived from an EMBL/GenBank/DDBJ whole genome shotgun (WGS) entry which is preliminary data.</text>
</comment>
<dbReference type="PIRSF" id="PIRSF003093">
    <property type="entry name" value="SulA"/>
    <property type="match status" value="1"/>
</dbReference>
<dbReference type="Proteomes" id="UP001147830">
    <property type="component" value="Unassembled WGS sequence"/>
</dbReference>
<dbReference type="InterPro" id="IPR027417">
    <property type="entry name" value="P-loop_NTPase"/>
</dbReference>
<sequence>MRQLLLGMEEAGLSLSSQRPGRLTPTAGNALRGSLTEVIVSEGGAIQPMHLLPMLAQCNAHKRWLMWLSPHRPMNKSWLESMGLQHSPVIHLDLCNDTQLALCSKVLAAGNSHMIVEWQGELSSRERQVIRQQADQSGSHLVLIQRRP</sequence>
<keyword evidence="2" id="KW-1185">Reference proteome</keyword>
<evidence type="ECO:0000313" key="1">
    <source>
        <dbReference type="EMBL" id="MCT7358713.1"/>
    </source>
</evidence>
<protein>
    <submittedName>
        <fullName evidence="1">SulA-like leucine-rich domain-containing protein</fullName>
    </submittedName>
</protein>
<dbReference type="GO" id="GO:0051782">
    <property type="term" value="P:negative regulation of cell division"/>
    <property type="evidence" value="ECO:0007669"/>
    <property type="project" value="InterPro"/>
</dbReference>